<dbReference type="GO" id="GO:0005829">
    <property type="term" value="C:cytosol"/>
    <property type="evidence" value="ECO:0007669"/>
    <property type="project" value="TreeGrafter"/>
</dbReference>
<dbReference type="NCBIfam" id="TIGR01549">
    <property type="entry name" value="HAD-SF-IA-v1"/>
    <property type="match status" value="1"/>
</dbReference>
<dbReference type="Proteomes" id="UP000562464">
    <property type="component" value="Unassembled WGS sequence"/>
</dbReference>
<reference evidence="1 2" key="1">
    <citation type="submission" date="2020-08" db="EMBL/GenBank/DDBJ databases">
        <title>Genomic Encyclopedia of Type Strains, Phase IV (KMG-IV): sequencing the most valuable type-strain genomes for metagenomic binning, comparative biology and taxonomic classification.</title>
        <authorList>
            <person name="Goeker M."/>
        </authorList>
    </citation>
    <scope>NUCLEOTIDE SEQUENCE [LARGE SCALE GENOMIC DNA]</scope>
    <source>
        <strain evidence="1 2">DSM 14925</strain>
    </source>
</reference>
<dbReference type="AlphaFoldDB" id="A0A841C663"/>
<dbReference type="PANTHER" id="PTHR43434">
    <property type="entry name" value="PHOSPHOGLYCOLATE PHOSPHATASE"/>
    <property type="match status" value="1"/>
</dbReference>
<dbReference type="EMBL" id="JACHHV010000008">
    <property type="protein sequence ID" value="MBB5887834.1"/>
    <property type="molecule type" value="Genomic_DNA"/>
</dbReference>
<dbReference type="InterPro" id="IPR036412">
    <property type="entry name" value="HAD-like_sf"/>
</dbReference>
<dbReference type="InterPro" id="IPR041492">
    <property type="entry name" value="HAD_2"/>
</dbReference>
<gene>
    <name evidence="1" type="ORF">HNQ37_000711</name>
</gene>
<dbReference type="Pfam" id="PF13419">
    <property type="entry name" value="HAD_2"/>
    <property type="match status" value="1"/>
</dbReference>
<proteinExistence type="predicted"/>
<sequence>MTLKNIFFDFDGTLGDSKELGNFATQEAFAHFDLTVPSFEQIAYYMGIPIEQSFIEMADRELLAEELQALLNEFRWLYKESEKNYLTLFPNAMEMLESLKTKGYKLFVVSSKHSESLLRNLDTLGIALFFDDVVGSDMVEKYKPNPESLDLLIKKYELVRDESIMIGDAIFDSQMGKAASVKTCSVTWGSHSEENLRAEKSDFIAHDNQELLKIIISN</sequence>
<organism evidence="1 2">
    <name type="scientific">Lactovum miscens</name>
    <dbReference type="NCBI Taxonomy" id="190387"/>
    <lineage>
        <taxon>Bacteria</taxon>
        <taxon>Bacillati</taxon>
        <taxon>Bacillota</taxon>
        <taxon>Bacilli</taxon>
        <taxon>Lactobacillales</taxon>
        <taxon>Streptococcaceae</taxon>
        <taxon>Lactovum</taxon>
    </lineage>
</organism>
<dbReference type="GO" id="GO:0006281">
    <property type="term" value="P:DNA repair"/>
    <property type="evidence" value="ECO:0007669"/>
    <property type="project" value="TreeGrafter"/>
</dbReference>
<dbReference type="SFLD" id="SFLDS00003">
    <property type="entry name" value="Haloacid_Dehalogenase"/>
    <property type="match status" value="1"/>
</dbReference>
<dbReference type="InterPro" id="IPR023198">
    <property type="entry name" value="PGP-like_dom2"/>
</dbReference>
<dbReference type="Gene3D" id="3.40.50.1000">
    <property type="entry name" value="HAD superfamily/HAD-like"/>
    <property type="match status" value="1"/>
</dbReference>
<evidence type="ECO:0000313" key="2">
    <source>
        <dbReference type="Proteomes" id="UP000562464"/>
    </source>
</evidence>
<evidence type="ECO:0000313" key="1">
    <source>
        <dbReference type="EMBL" id="MBB5887834.1"/>
    </source>
</evidence>
<dbReference type="Gene3D" id="1.10.150.240">
    <property type="entry name" value="Putative phosphatase, domain 2"/>
    <property type="match status" value="1"/>
</dbReference>
<dbReference type="FunFam" id="3.40.50.1000:FF:000022">
    <property type="entry name" value="Phosphoglycolate phosphatase"/>
    <property type="match status" value="1"/>
</dbReference>
<dbReference type="SFLD" id="SFLDG01129">
    <property type="entry name" value="C1.5:_HAD__Beta-PGM__Phosphata"/>
    <property type="match status" value="1"/>
</dbReference>
<protein>
    <submittedName>
        <fullName evidence="1">HAD superfamily hydrolase (TIGR01549 family)</fullName>
    </submittedName>
</protein>
<keyword evidence="2" id="KW-1185">Reference proteome</keyword>
<dbReference type="InterPro" id="IPR006439">
    <property type="entry name" value="HAD-SF_hydro_IA"/>
</dbReference>
<dbReference type="SFLD" id="SFLDG01135">
    <property type="entry name" value="C1.5.6:_HAD__Beta-PGM__Phospha"/>
    <property type="match status" value="1"/>
</dbReference>
<dbReference type="SUPFAM" id="SSF56784">
    <property type="entry name" value="HAD-like"/>
    <property type="match status" value="1"/>
</dbReference>
<accession>A0A841C663</accession>
<dbReference type="RefSeq" id="WP_183539348.1">
    <property type="nucleotide sequence ID" value="NZ_JACHHV010000008.1"/>
</dbReference>
<dbReference type="GO" id="GO:0008967">
    <property type="term" value="F:phosphoglycolate phosphatase activity"/>
    <property type="evidence" value="ECO:0007669"/>
    <property type="project" value="TreeGrafter"/>
</dbReference>
<dbReference type="InterPro" id="IPR023214">
    <property type="entry name" value="HAD_sf"/>
</dbReference>
<keyword evidence="1" id="KW-0378">Hydrolase</keyword>
<dbReference type="PANTHER" id="PTHR43434:SF26">
    <property type="entry name" value="PYROPHOSPHATASE PPAX"/>
    <property type="match status" value="1"/>
</dbReference>
<dbReference type="InterPro" id="IPR050155">
    <property type="entry name" value="HAD-like_hydrolase_sf"/>
</dbReference>
<name>A0A841C663_9LACT</name>
<comment type="caution">
    <text evidence="1">The sequence shown here is derived from an EMBL/GenBank/DDBJ whole genome shotgun (WGS) entry which is preliminary data.</text>
</comment>